<dbReference type="CDD" id="cd13406">
    <property type="entry name" value="TNFRSF4"/>
    <property type="match status" value="1"/>
</dbReference>
<dbReference type="FunFam" id="2.10.50.10:FF:000038">
    <property type="entry name" value="Tumor necrosis factor receptor superfamily member 4"/>
    <property type="match status" value="1"/>
</dbReference>
<evidence type="ECO:0000256" key="10">
    <source>
        <dbReference type="ARBA" id="ARBA00054481"/>
    </source>
</evidence>
<feature type="domain" description="TNFR-Cys" evidence="19">
    <location>
        <begin position="25"/>
        <end position="59"/>
    </location>
</feature>
<keyword evidence="2 17" id="KW-0812">Transmembrane</keyword>
<evidence type="ECO:0000256" key="3">
    <source>
        <dbReference type="ARBA" id="ARBA00022729"/>
    </source>
</evidence>
<evidence type="ECO:0000256" key="14">
    <source>
        <dbReference type="ARBA" id="ARBA00082647"/>
    </source>
</evidence>
<keyword evidence="21" id="KW-1185">Reference proteome</keyword>
<dbReference type="InterPro" id="IPR020445">
    <property type="entry name" value="TNFR_4"/>
</dbReference>
<dbReference type="Proteomes" id="UP000694385">
    <property type="component" value="Unassembled WGS sequence"/>
</dbReference>
<comment type="subunit">
    <text evidence="11">Interacts with TRAF2, TRAF3 and TRAF5.</text>
</comment>
<evidence type="ECO:0000256" key="9">
    <source>
        <dbReference type="ARBA" id="ARBA00023180"/>
    </source>
</evidence>
<evidence type="ECO:0000313" key="21">
    <source>
        <dbReference type="Proteomes" id="UP000694385"/>
    </source>
</evidence>
<feature type="repeat" description="TNFR-Cys" evidence="15">
    <location>
        <begin position="61"/>
        <end position="102"/>
    </location>
</feature>
<keyword evidence="9" id="KW-0325">Glycoprotein</keyword>
<organism evidence="20 21">
    <name type="scientific">Jaculus jaculus</name>
    <name type="common">Lesser Egyptian jerboa</name>
    <dbReference type="NCBI Taxonomy" id="51337"/>
    <lineage>
        <taxon>Eukaryota</taxon>
        <taxon>Metazoa</taxon>
        <taxon>Chordata</taxon>
        <taxon>Craniata</taxon>
        <taxon>Vertebrata</taxon>
        <taxon>Euteleostomi</taxon>
        <taxon>Mammalia</taxon>
        <taxon>Eutheria</taxon>
        <taxon>Euarchontoglires</taxon>
        <taxon>Glires</taxon>
        <taxon>Rodentia</taxon>
        <taxon>Myomorpha</taxon>
        <taxon>Dipodoidea</taxon>
        <taxon>Dipodidae</taxon>
        <taxon>Dipodinae</taxon>
        <taxon>Jaculus</taxon>
    </lineage>
</organism>
<dbReference type="PROSITE" id="PS50050">
    <property type="entry name" value="TNFR_NGFR_2"/>
    <property type="match status" value="2"/>
</dbReference>
<dbReference type="AlphaFoldDB" id="A0A8C5P3P5"/>
<keyword evidence="3 18" id="KW-0732">Signal</keyword>
<dbReference type="SMART" id="SM00208">
    <property type="entry name" value="TNFR"/>
    <property type="match status" value="3"/>
</dbReference>
<dbReference type="RefSeq" id="XP_004657827.1">
    <property type="nucleotide sequence ID" value="XM_004657770.2"/>
</dbReference>
<evidence type="ECO:0000256" key="1">
    <source>
        <dbReference type="ARBA" id="ARBA00004479"/>
    </source>
</evidence>
<evidence type="ECO:0000256" key="7">
    <source>
        <dbReference type="ARBA" id="ARBA00023157"/>
    </source>
</evidence>
<evidence type="ECO:0000256" key="8">
    <source>
        <dbReference type="ARBA" id="ARBA00023170"/>
    </source>
</evidence>
<feature type="disulfide bond" evidence="15">
    <location>
        <begin position="41"/>
        <end position="59"/>
    </location>
</feature>
<dbReference type="Ensembl" id="ENSJJAT00000027272.1">
    <property type="protein sequence ID" value="ENSJJAP00000020723.1"/>
    <property type="gene ID" value="ENSJJAG00000021313.1"/>
</dbReference>
<dbReference type="PANTHER" id="PTHR47881:SF1">
    <property type="entry name" value="TUMOR NECROSIS FACTOR RECEPTOR SUPERFAMILY MEMBER 4"/>
    <property type="match status" value="1"/>
</dbReference>
<dbReference type="Pfam" id="PF00020">
    <property type="entry name" value="TNFR_c6"/>
    <property type="match status" value="2"/>
</dbReference>
<evidence type="ECO:0000313" key="20">
    <source>
        <dbReference type="Ensembl" id="ENSJJAP00000020723.1"/>
    </source>
</evidence>
<comment type="caution">
    <text evidence="15">Lacks conserved residue(s) required for the propagation of feature annotation.</text>
</comment>
<evidence type="ECO:0000256" key="18">
    <source>
        <dbReference type="SAM" id="SignalP"/>
    </source>
</evidence>
<feature type="region of interest" description="Disordered" evidence="16">
    <location>
        <begin position="155"/>
        <end position="205"/>
    </location>
</feature>
<comment type="function">
    <text evidence="10">Receptor for TNFSF4/OX40L/GP34. Is a costimulatory molecule implicated in long-term T-cell immunity.</text>
</comment>
<evidence type="ECO:0000256" key="15">
    <source>
        <dbReference type="PROSITE-ProRule" id="PRU00206"/>
    </source>
</evidence>
<dbReference type="CTD" id="7293"/>
<dbReference type="GO" id="GO:0009897">
    <property type="term" value="C:external side of plasma membrane"/>
    <property type="evidence" value="ECO:0007669"/>
    <property type="project" value="TreeGrafter"/>
</dbReference>
<evidence type="ECO:0000256" key="16">
    <source>
        <dbReference type="SAM" id="MobiDB-lite"/>
    </source>
</evidence>
<dbReference type="SUPFAM" id="SSF57586">
    <property type="entry name" value="TNF receptor-like"/>
    <property type="match status" value="3"/>
</dbReference>
<comment type="subcellular location">
    <subcellularLocation>
        <location evidence="1">Membrane</location>
        <topology evidence="1">Single-pass type I membrane protein</topology>
    </subcellularLocation>
</comment>
<evidence type="ECO:0000256" key="17">
    <source>
        <dbReference type="SAM" id="Phobius"/>
    </source>
</evidence>
<dbReference type="PANTHER" id="PTHR47881">
    <property type="entry name" value="TUMOR NECROSIS FACTOR RECEPTOR SUBFAMILY MEMBER 4"/>
    <property type="match status" value="1"/>
</dbReference>
<proteinExistence type="predicted"/>
<sequence>MCVGAQQSAALLLLGLMLAAAARLNCIGNTYSNGYRCCRECQPGNWLVSRCDHTQDTVCQPCAPGFYNNAVNYNSCKQCTQCNQGSGSEVKQKCTPTQDTVCLCGPGTQPRQDSNHKPGVDCVPCPPGHFSPGNNQPCKPWNNCTLSGKRTQRPASTSWDAVCEERSPPTTVSSETEGPTARPTTSQSTTVWSKTSQGSSTPPLEVPRGPVLSALLGLGLGLLVPLTTLLVLYLLRKTWGWPHAPKVPGRNSFRTPIQEEQADTHFTLAKI</sequence>
<dbReference type="Gene3D" id="2.10.50.10">
    <property type="entry name" value="Tumor Necrosis Factor Receptor, subunit A, domain 2"/>
    <property type="match status" value="2"/>
</dbReference>
<dbReference type="GeneID" id="101611768"/>
<feature type="compositionally biased region" description="Polar residues" evidence="16">
    <location>
        <begin position="168"/>
        <end position="202"/>
    </location>
</feature>
<feature type="repeat" description="TNFR-Cys" evidence="15">
    <location>
        <begin position="25"/>
        <end position="59"/>
    </location>
</feature>
<dbReference type="OMA" id="MVSRCSR"/>
<dbReference type="GO" id="GO:0006954">
    <property type="term" value="P:inflammatory response"/>
    <property type="evidence" value="ECO:0007669"/>
    <property type="project" value="InterPro"/>
</dbReference>
<dbReference type="PROSITE" id="PS00652">
    <property type="entry name" value="TNFR_NGFR_1"/>
    <property type="match status" value="1"/>
</dbReference>
<keyword evidence="6 17" id="KW-0472">Membrane</keyword>
<dbReference type="OrthoDB" id="9950067at2759"/>
<dbReference type="InterPro" id="IPR001368">
    <property type="entry name" value="TNFR/NGFR_Cys_rich_reg"/>
</dbReference>
<reference evidence="20" key="1">
    <citation type="submission" date="2025-08" db="UniProtKB">
        <authorList>
            <consortium name="Ensembl"/>
        </authorList>
    </citation>
    <scope>IDENTIFICATION</scope>
</reference>
<evidence type="ECO:0000256" key="11">
    <source>
        <dbReference type="ARBA" id="ARBA00063202"/>
    </source>
</evidence>
<dbReference type="PRINTS" id="PR01921">
    <property type="entry name" value="TNFACTORR4"/>
</dbReference>
<dbReference type="GO" id="GO:0005031">
    <property type="term" value="F:tumor necrosis factor receptor activity"/>
    <property type="evidence" value="ECO:0007669"/>
    <property type="project" value="InterPro"/>
</dbReference>
<feature type="signal peptide" evidence="18">
    <location>
        <begin position="1"/>
        <end position="21"/>
    </location>
</feature>
<keyword evidence="7 15" id="KW-1015">Disulfide bond</keyword>
<protein>
    <recommendedName>
        <fullName evidence="12">Tumor necrosis factor receptor superfamily member 4</fullName>
    </recommendedName>
    <alternativeName>
        <fullName evidence="13">OX40 antigen</fullName>
    </alternativeName>
    <alternativeName>
        <fullName evidence="14">OX40L receptor</fullName>
    </alternativeName>
</protein>
<feature type="domain" description="TNFR-Cys" evidence="19">
    <location>
        <begin position="61"/>
        <end position="102"/>
    </location>
</feature>
<accession>A0A8C5P3P5</accession>
<evidence type="ECO:0000256" key="2">
    <source>
        <dbReference type="ARBA" id="ARBA00022692"/>
    </source>
</evidence>
<dbReference type="InterPro" id="IPR034022">
    <property type="entry name" value="TNFRSF4_N"/>
</dbReference>
<feature type="transmembrane region" description="Helical" evidence="17">
    <location>
        <begin position="211"/>
        <end position="235"/>
    </location>
</feature>
<name>A0A8C5P3P5_JACJA</name>
<keyword evidence="5 17" id="KW-1133">Transmembrane helix</keyword>
<keyword evidence="4" id="KW-0677">Repeat</keyword>
<evidence type="ECO:0000259" key="19">
    <source>
        <dbReference type="PROSITE" id="PS50050"/>
    </source>
</evidence>
<dbReference type="GeneTree" id="ENSGT00730000111452"/>
<dbReference type="FunFam" id="2.10.50.10:FF:000026">
    <property type="entry name" value="Tumor necrosis factor receptor superfamily member 4"/>
    <property type="match status" value="1"/>
</dbReference>
<evidence type="ECO:0000256" key="12">
    <source>
        <dbReference type="ARBA" id="ARBA00072143"/>
    </source>
</evidence>
<evidence type="ECO:0000256" key="4">
    <source>
        <dbReference type="ARBA" id="ARBA00022737"/>
    </source>
</evidence>
<evidence type="ECO:0000256" key="5">
    <source>
        <dbReference type="ARBA" id="ARBA00022989"/>
    </source>
</evidence>
<gene>
    <name evidence="20" type="primary">Tnfrsf4</name>
</gene>
<evidence type="ECO:0000256" key="13">
    <source>
        <dbReference type="ARBA" id="ARBA00080262"/>
    </source>
</evidence>
<feature type="disulfide bond" evidence="15">
    <location>
        <begin position="38"/>
        <end position="51"/>
    </location>
</feature>
<feature type="chain" id="PRO_5034862217" description="Tumor necrosis factor receptor superfamily member 4" evidence="18">
    <location>
        <begin position="22"/>
        <end position="271"/>
    </location>
</feature>
<keyword evidence="8" id="KW-0675">Receptor</keyword>
<reference evidence="20" key="2">
    <citation type="submission" date="2025-09" db="UniProtKB">
        <authorList>
            <consortium name="Ensembl"/>
        </authorList>
    </citation>
    <scope>IDENTIFICATION</scope>
</reference>
<evidence type="ECO:0000256" key="6">
    <source>
        <dbReference type="ARBA" id="ARBA00023136"/>
    </source>
</evidence>